<keyword evidence="1" id="KW-0378">Hydrolase</keyword>
<dbReference type="EMBL" id="CP013344">
    <property type="protein sequence ID" value="AMU88960.1"/>
    <property type="molecule type" value="Genomic_DNA"/>
</dbReference>
<reference evidence="1 2" key="2">
    <citation type="journal article" date="2016" name="Genome Announc.">
        <title>Complete Genome Sequence of Sphingopyxis macrogoltabida Strain 203N (NBRC 111659), a Polyethylene Glycol Degrader.</title>
        <authorList>
            <person name="Ohtsubo Y."/>
            <person name="Nonoyama S."/>
            <person name="Nagata Y."/>
            <person name="Numata M."/>
            <person name="Tsuchikane K."/>
            <person name="Hosoyama A."/>
            <person name="Yamazoe A."/>
            <person name="Tsuda M."/>
            <person name="Fujita N."/>
            <person name="Kawai F."/>
        </authorList>
    </citation>
    <scope>NUCLEOTIDE SEQUENCE [LARGE SCALE GENOMIC DNA]</scope>
    <source>
        <strain evidence="1 2">203N</strain>
    </source>
</reference>
<dbReference type="AlphaFoldDB" id="A0AAC8YZ87"/>
<accession>A0AAC8YZ87</accession>
<keyword evidence="1" id="KW-0067">ATP-binding</keyword>
<evidence type="ECO:0000313" key="2">
    <source>
        <dbReference type="Proteomes" id="UP000076088"/>
    </source>
</evidence>
<evidence type="ECO:0000313" key="1">
    <source>
        <dbReference type="EMBL" id="AMU88960.1"/>
    </source>
</evidence>
<keyword evidence="1" id="KW-0547">Nucleotide-binding</keyword>
<dbReference type="KEGG" id="smaz:LH19_12010"/>
<dbReference type="GO" id="GO:0008233">
    <property type="term" value="F:peptidase activity"/>
    <property type="evidence" value="ECO:0007669"/>
    <property type="project" value="UniProtKB-KW"/>
</dbReference>
<name>A0AAC8YZ87_SPHMC</name>
<proteinExistence type="predicted"/>
<gene>
    <name evidence="1" type="ORF">ATM17_07880</name>
</gene>
<protein>
    <submittedName>
        <fullName evidence="1">ATP-dependent HslUV protease ATP-binding subunit HslU</fullName>
    </submittedName>
</protein>
<dbReference type="GO" id="GO:0006508">
    <property type="term" value="P:proteolysis"/>
    <property type="evidence" value="ECO:0007669"/>
    <property type="project" value="UniProtKB-KW"/>
</dbReference>
<reference evidence="2" key="1">
    <citation type="submission" date="2015-11" db="EMBL/GenBank/DDBJ databases">
        <title>Complete genome sequence of a polyethylene-glycol degrader Sphingopyxis macrogoltabida 203N (NBRC 111659).</title>
        <authorList>
            <person name="Yoshiyuki O."/>
            <person name="Shouta N."/>
            <person name="Nagata Y."/>
            <person name="Numata M."/>
            <person name="Tsuchikane K."/>
            <person name="Hosoyama A."/>
            <person name="Yamazoe A."/>
            <person name="Tsuda M."/>
            <person name="Fujita N."/>
            <person name="Kawai F."/>
        </authorList>
    </citation>
    <scope>NUCLEOTIDE SEQUENCE [LARGE SCALE GENOMIC DNA]</scope>
    <source>
        <strain evidence="2">203N</strain>
    </source>
</reference>
<sequence>MSEQNDPTGTLAPATRVARVIASTTYPIVSAWEFEFLKVEEIIQERWDKSTLYLVVQRPLTYFDNVTFGEYYINFQIADGVSPPLSCRINLVANERSRPSRWCNFGCGRGPSSGGFGGDV</sequence>
<dbReference type="Proteomes" id="UP000076088">
    <property type="component" value="Chromosome"/>
</dbReference>
<keyword evidence="2" id="KW-1185">Reference proteome</keyword>
<keyword evidence="1" id="KW-0645">Protease</keyword>
<dbReference type="GO" id="GO:0005524">
    <property type="term" value="F:ATP binding"/>
    <property type="evidence" value="ECO:0007669"/>
    <property type="project" value="UniProtKB-KW"/>
</dbReference>
<organism evidence="1 2">
    <name type="scientific">Sphingopyxis macrogoltabida</name>
    <name type="common">Sphingomonas macrogoltabidus</name>
    <dbReference type="NCBI Taxonomy" id="33050"/>
    <lineage>
        <taxon>Bacteria</taxon>
        <taxon>Pseudomonadati</taxon>
        <taxon>Pseudomonadota</taxon>
        <taxon>Alphaproteobacteria</taxon>
        <taxon>Sphingomonadales</taxon>
        <taxon>Sphingomonadaceae</taxon>
        <taxon>Sphingopyxis</taxon>
    </lineage>
</organism>